<gene>
    <name evidence="1" type="ORF">CEURO_LOCUS2190</name>
</gene>
<accession>A0A9P1DZ59</accession>
<sequence length="117" mass="13913">MRRGNHSSLAKDFNTFSNWDLKGKNQNIHFARGKQRDSRDRHRKGLLRGFDNFHSSFRKMIRTRFIIHKHALDSATEFDISIEKNFFLSALTNLSVFPRSNMVLFFQLCLIRIIYYG</sequence>
<organism evidence="1 2">
    <name type="scientific">Cuscuta europaea</name>
    <name type="common">European dodder</name>
    <dbReference type="NCBI Taxonomy" id="41803"/>
    <lineage>
        <taxon>Eukaryota</taxon>
        <taxon>Viridiplantae</taxon>
        <taxon>Streptophyta</taxon>
        <taxon>Embryophyta</taxon>
        <taxon>Tracheophyta</taxon>
        <taxon>Spermatophyta</taxon>
        <taxon>Magnoliopsida</taxon>
        <taxon>eudicotyledons</taxon>
        <taxon>Gunneridae</taxon>
        <taxon>Pentapetalae</taxon>
        <taxon>asterids</taxon>
        <taxon>lamiids</taxon>
        <taxon>Solanales</taxon>
        <taxon>Convolvulaceae</taxon>
        <taxon>Cuscuteae</taxon>
        <taxon>Cuscuta</taxon>
        <taxon>Cuscuta subgen. Cuscuta</taxon>
    </lineage>
</organism>
<dbReference type="EMBL" id="CAMAPE010000005">
    <property type="protein sequence ID" value="CAH9065266.1"/>
    <property type="molecule type" value="Genomic_DNA"/>
</dbReference>
<reference evidence="1" key="1">
    <citation type="submission" date="2022-07" db="EMBL/GenBank/DDBJ databases">
        <authorList>
            <person name="Macas J."/>
            <person name="Novak P."/>
            <person name="Neumann P."/>
        </authorList>
    </citation>
    <scope>NUCLEOTIDE SEQUENCE</scope>
</reference>
<evidence type="ECO:0000313" key="1">
    <source>
        <dbReference type="EMBL" id="CAH9065266.1"/>
    </source>
</evidence>
<evidence type="ECO:0000313" key="2">
    <source>
        <dbReference type="Proteomes" id="UP001152484"/>
    </source>
</evidence>
<proteinExistence type="predicted"/>
<dbReference type="AlphaFoldDB" id="A0A9P1DZ59"/>
<name>A0A9P1DZ59_CUSEU</name>
<keyword evidence="2" id="KW-1185">Reference proteome</keyword>
<protein>
    <submittedName>
        <fullName evidence="1">Uncharacterized protein</fullName>
    </submittedName>
</protein>
<dbReference type="Proteomes" id="UP001152484">
    <property type="component" value="Unassembled WGS sequence"/>
</dbReference>
<comment type="caution">
    <text evidence="1">The sequence shown here is derived from an EMBL/GenBank/DDBJ whole genome shotgun (WGS) entry which is preliminary data.</text>
</comment>